<organism evidence="2 3">
    <name type="scientific">Araneus ventricosus</name>
    <name type="common">Orbweaver spider</name>
    <name type="synonym">Epeira ventricosa</name>
    <dbReference type="NCBI Taxonomy" id="182803"/>
    <lineage>
        <taxon>Eukaryota</taxon>
        <taxon>Metazoa</taxon>
        <taxon>Ecdysozoa</taxon>
        <taxon>Arthropoda</taxon>
        <taxon>Chelicerata</taxon>
        <taxon>Arachnida</taxon>
        <taxon>Araneae</taxon>
        <taxon>Araneomorphae</taxon>
        <taxon>Entelegynae</taxon>
        <taxon>Araneoidea</taxon>
        <taxon>Araneidae</taxon>
        <taxon>Araneus</taxon>
    </lineage>
</organism>
<reference evidence="2 3" key="1">
    <citation type="journal article" date="2019" name="Sci. Rep.">
        <title>Orb-weaving spider Araneus ventricosus genome elucidates the spidroin gene catalogue.</title>
        <authorList>
            <person name="Kono N."/>
            <person name="Nakamura H."/>
            <person name="Ohtoshi R."/>
            <person name="Moran D.A.P."/>
            <person name="Shinohara A."/>
            <person name="Yoshida Y."/>
            <person name="Fujiwara M."/>
            <person name="Mori M."/>
            <person name="Tomita M."/>
            <person name="Arakawa K."/>
        </authorList>
    </citation>
    <scope>NUCLEOTIDE SEQUENCE [LARGE SCALE GENOMIC DNA]</scope>
</reference>
<comment type="caution">
    <text evidence="2">The sequence shown here is derived from an EMBL/GenBank/DDBJ whole genome shotgun (WGS) entry which is preliminary data.</text>
</comment>
<dbReference type="EMBL" id="BGPR01016084">
    <property type="protein sequence ID" value="GBN71780.1"/>
    <property type="molecule type" value="Genomic_DNA"/>
</dbReference>
<name>A0A4Y2R8K3_ARAVE</name>
<protein>
    <submittedName>
        <fullName evidence="2">Transposable element P transposase</fullName>
    </submittedName>
</protein>
<evidence type="ECO:0000313" key="2">
    <source>
        <dbReference type="EMBL" id="GBN71780.1"/>
    </source>
</evidence>
<sequence>MANKCCSNKNHTFLKNARKILTETQINAIANSNKKIKWTSNDISRAVVLRALNRKSYDYWREKIKLPLPSPSTLKRWCSQLQCYPGVLENVLKLMSKNSVNMSPLEKTCILSFDEIRIDNNISNHNGLDQALGPHSKVQVVLAQGILSPWKQPIFYDFDKTMDTELLSEIICKLEKSGMLVSAIVSDLGGCSTLWKELEISCEKTFFIHPCDANRKVWVFADMPHYIKLLRNHFLDSGLLLNDGTVLNSNLLIDLLKIGCGEVRLCYQLKPQLLFVTGNARQKVGPAKAVFSRTVSKAILKLLKLRKQPIFLS</sequence>
<keyword evidence="3" id="KW-1185">Reference proteome</keyword>
<dbReference type="Pfam" id="PF21787">
    <property type="entry name" value="TNP-like_RNaseH_N"/>
    <property type="match status" value="1"/>
</dbReference>
<dbReference type="OrthoDB" id="6437035at2759"/>
<feature type="domain" description="Transposable element P transposase-like RNase H" evidence="1">
    <location>
        <begin position="83"/>
        <end position="192"/>
    </location>
</feature>
<evidence type="ECO:0000259" key="1">
    <source>
        <dbReference type="Pfam" id="PF21787"/>
    </source>
</evidence>
<dbReference type="Proteomes" id="UP000499080">
    <property type="component" value="Unassembled WGS sequence"/>
</dbReference>
<dbReference type="AlphaFoldDB" id="A0A4Y2R8K3"/>
<proteinExistence type="predicted"/>
<gene>
    <name evidence="2" type="primary">T_9</name>
    <name evidence="2" type="ORF">AVEN_147051_1</name>
</gene>
<evidence type="ECO:0000313" key="3">
    <source>
        <dbReference type="Proteomes" id="UP000499080"/>
    </source>
</evidence>
<accession>A0A4Y2R8K3</accession>
<dbReference type="InterPro" id="IPR048365">
    <property type="entry name" value="TNP-like_RNaseH_N"/>
</dbReference>